<dbReference type="GO" id="GO:0045893">
    <property type="term" value="P:positive regulation of DNA-templated transcription"/>
    <property type="evidence" value="ECO:0007669"/>
    <property type="project" value="InterPro"/>
</dbReference>
<accession>A0AAQ3K7T5</accession>
<keyword evidence="4" id="KW-0539">Nucleus</keyword>
<evidence type="ECO:0000256" key="4">
    <source>
        <dbReference type="ARBA" id="ARBA00023242"/>
    </source>
</evidence>
<keyword evidence="5" id="KW-0175">Coiled coil</keyword>
<reference evidence="8 9" key="1">
    <citation type="submission" date="2023-10" db="EMBL/GenBank/DDBJ databases">
        <title>Chromosome-scale genome assembly provides insights into flower coloration mechanisms of Canna indica.</title>
        <authorList>
            <person name="Li C."/>
        </authorList>
    </citation>
    <scope>NUCLEOTIDE SEQUENCE [LARGE SCALE GENOMIC DNA]</scope>
    <source>
        <tissue evidence="8">Flower</tissue>
    </source>
</reference>
<dbReference type="GO" id="GO:0005634">
    <property type="term" value="C:nucleus"/>
    <property type="evidence" value="ECO:0007669"/>
    <property type="project" value="UniProtKB-SubCell"/>
</dbReference>
<dbReference type="PROSITE" id="PS00036">
    <property type="entry name" value="BZIP_BASIC"/>
    <property type="match status" value="1"/>
</dbReference>
<feature type="compositionally biased region" description="Polar residues" evidence="6">
    <location>
        <begin position="345"/>
        <end position="354"/>
    </location>
</feature>
<feature type="domain" description="BZIP" evidence="7">
    <location>
        <begin position="327"/>
        <end position="342"/>
    </location>
</feature>
<evidence type="ECO:0000313" key="8">
    <source>
        <dbReference type="EMBL" id="WOL03490.1"/>
    </source>
</evidence>
<keyword evidence="9" id="KW-1185">Reference proteome</keyword>
<dbReference type="EMBL" id="CP136893">
    <property type="protein sequence ID" value="WOL03490.1"/>
    <property type="molecule type" value="Genomic_DNA"/>
</dbReference>
<dbReference type="PANTHER" id="PTHR22952">
    <property type="entry name" value="CAMP-RESPONSE ELEMENT BINDING PROTEIN-RELATED"/>
    <property type="match status" value="1"/>
</dbReference>
<dbReference type="InterPro" id="IPR043452">
    <property type="entry name" value="BZIP46-like"/>
</dbReference>
<evidence type="ECO:0000313" key="9">
    <source>
        <dbReference type="Proteomes" id="UP001327560"/>
    </source>
</evidence>
<gene>
    <name evidence="8" type="ORF">Cni_G12210</name>
</gene>
<dbReference type="GO" id="GO:0003677">
    <property type="term" value="F:DNA binding"/>
    <property type="evidence" value="ECO:0007669"/>
    <property type="project" value="UniProtKB-KW"/>
</dbReference>
<dbReference type="InterPro" id="IPR004827">
    <property type="entry name" value="bZIP"/>
</dbReference>
<feature type="region of interest" description="Disordered" evidence="6">
    <location>
        <begin position="296"/>
        <end position="354"/>
    </location>
</feature>
<protein>
    <recommendedName>
        <fullName evidence="7">BZIP domain-containing protein</fullName>
    </recommendedName>
</protein>
<evidence type="ECO:0000259" key="7">
    <source>
        <dbReference type="PROSITE" id="PS00036"/>
    </source>
</evidence>
<feature type="region of interest" description="Disordered" evidence="6">
    <location>
        <begin position="1"/>
        <end position="37"/>
    </location>
</feature>
<feature type="coiled-coil region" evidence="5">
    <location>
        <begin position="363"/>
        <end position="393"/>
    </location>
</feature>
<organism evidence="8 9">
    <name type="scientific">Canna indica</name>
    <name type="common">Indian-shot</name>
    <dbReference type="NCBI Taxonomy" id="4628"/>
    <lineage>
        <taxon>Eukaryota</taxon>
        <taxon>Viridiplantae</taxon>
        <taxon>Streptophyta</taxon>
        <taxon>Embryophyta</taxon>
        <taxon>Tracheophyta</taxon>
        <taxon>Spermatophyta</taxon>
        <taxon>Magnoliopsida</taxon>
        <taxon>Liliopsida</taxon>
        <taxon>Zingiberales</taxon>
        <taxon>Cannaceae</taxon>
        <taxon>Canna</taxon>
    </lineage>
</organism>
<evidence type="ECO:0000256" key="1">
    <source>
        <dbReference type="ARBA" id="ARBA00004123"/>
    </source>
</evidence>
<feature type="compositionally biased region" description="Basic and acidic residues" evidence="6">
    <location>
        <begin position="18"/>
        <end position="28"/>
    </location>
</feature>
<dbReference type="Gene3D" id="1.20.5.170">
    <property type="match status" value="1"/>
</dbReference>
<evidence type="ECO:0000256" key="2">
    <source>
        <dbReference type="ARBA" id="ARBA00022682"/>
    </source>
</evidence>
<comment type="subcellular location">
    <subcellularLocation>
        <location evidence="1">Nucleus</location>
    </subcellularLocation>
</comment>
<dbReference type="GO" id="GO:0003700">
    <property type="term" value="F:DNA-binding transcription factor activity"/>
    <property type="evidence" value="ECO:0007669"/>
    <property type="project" value="InterPro"/>
</dbReference>
<name>A0AAQ3K7T5_9LILI</name>
<evidence type="ECO:0000256" key="6">
    <source>
        <dbReference type="SAM" id="MobiDB-lite"/>
    </source>
</evidence>
<dbReference type="Proteomes" id="UP001327560">
    <property type="component" value="Chromosome 4"/>
</dbReference>
<feature type="compositionally biased region" description="Polar residues" evidence="6">
    <location>
        <begin position="1"/>
        <end position="10"/>
    </location>
</feature>
<sequence>MASPSESRNIASEEAEVTSEHRNPEMSRRQLLARPEDGVQAAGSAAAVREFDLEFPLVRQTSIYSLTLDEIQNAVCEPGKTFGSMNMDEFLTNIWNVEEVQAAAAAANDAPANNLPDGAEGAMAQPLRRQGSLTLPAPLSRKTVDEVWAEIHRDASLRSQQVERVHQDDDARSAPRQPTFGEMTLEDFLIKAGVVREGYGGGAPVVPSPHPQPVAPPPPAAVQQYGMAGFGHVMGMAGYVDQQGLGAACNGGYPVGNGFGGRIANGYGTAAAAGSPASPVSSEGIGGGQVDNSVAGYIADGNRSRGGGRKRTADGPGVDKVVERRQRRMIKNRESAARSRARKQPSMQASQNEMQLQCPQAYTVELEAELNQLKEENFRLREEQTRVMSLRKQMVNLRNPDFVLSSSYSIVLRVVTISSIYVVAQLLEMMTEQARINMQKAAKKLKRSNSNTW</sequence>
<keyword evidence="2" id="KW-0938">Abscisic acid signaling pathway</keyword>
<keyword evidence="3" id="KW-0238">DNA-binding</keyword>
<dbReference type="SMART" id="SM00338">
    <property type="entry name" value="BRLZ"/>
    <property type="match status" value="1"/>
</dbReference>
<dbReference type="PANTHER" id="PTHR22952:SF175">
    <property type="entry name" value="PROTEIN ABSCISIC ACID-INSENSITIVE 5"/>
    <property type="match status" value="1"/>
</dbReference>
<evidence type="ECO:0000256" key="5">
    <source>
        <dbReference type="SAM" id="Coils"/>
    </source>
</evidence>
<dbReference type="CDD" id="cd14707">
    <property type="entry name" value="bZIP_plant_BZIP46"/>
    <property type="match status" value="1"/>
</dbReference>
<dbReference type="GO" id="GO:0009738">
    <property type="term" value="P:abscisic acid-activated signaling pathway"/>
    <property type="evidence" value="ECO:0007669"/>
    <property type="project" value="UniProtKB-KW"/>
</dbReference>
<evidence type="ECO:0000256" key="3">
    <source>
        <dbReference type="ARBA" id="ARBA00023125"/>
    </source>
</evidence>
<proteinExistence type="predicted"/>
<dbReference type="AlphaFoldDB" id="A0AAQ3K7T5"/>